<sequence length="51" mass="6507">MEDLFFNQLVTECQILKEEIQSRNYHQNHFHYHHHHHFQPKLHQHHHFLQS</sequence>
<accession>I3SGD5</accession>
<reference evidence="1" key="1">
    <citation type="submission" date="2012-05" db="EMBL/GenBank/DDBJ databases">
        <authorList>
            <person name="Krishnakumar V."/>
            <person name="Cheung F."/>
            <person name="Xiao Y."/>
            <person name="Chan A."/>
            <person name="Moskal W.A."/>
            <person name="Town C.D."/>
        </authorList>
    </citation>
    <scope>NUCLEOTIDE SEQUENCE</scope>
</reference>
<protein>
    <submittedName>
        <fullName evidence="1">Uncharacterized protein</fullName>
    </submittedName>
</protein>
<name>I3SGD5_MEDTR</name>
<evidence type="ECO:0000313" key="1">
    <source>
        <dbReference type="EMBL" id="AFK39327.1"/>
    </source>
</evidence>
<proteinExistence type="evidence at transcript level"/>
<organism evidence="1">
    <name type="scientific">Medicago truncatula</name>
    <name type="common">Barrel medic</name>
    <name type="synonym">Medicago tribuloides</name>
    <dbReference type="NCBI Taxonomy" id="3880"/>
    <lineage>
        <taxon>Eukaryota</taxon>
        <taxon>Viridiplantae</taxon>
        <taxon>Streptophyta</taxon>
        <taxon>Embryophyta</taxon>
        <taxon>Tracheophyta</taxon>
        <taxon>Spermatophyta</taxon>
        <taxon>Magnoliopsida</taxon>
        <taxon>eudicotyledons</taxon>
        <taxon>Gunneridae</taxon>
        <taxon>Pentapetalae</taxon>
        <taxon>rosids</taxon>
        <taxon>fabids</taxon>
        <taxon>Fabales</taxon>
        <taxon>Fabaceae</taxon>
        <taxon>Papilionoideae</taxon>
        <taxon>50 kb inversion clade</taxon>
        <taxon>NPAAA clade</taxon>
        <taxon>Hologalegina</taxon>
        <taxon>IRL clade</taxon>
        <taxon>Trifolieae</taxon>
        <taxon>Medicago</taxon>
    </lineage>
</organism>
<dbReference type="AlphaFoldDB" id="I3SGD5"/>
<dbReference type="EMBL" id="BT139532">
    <property type="protein sequence ID" value="AFK39327.1"/>
    <property type="molecule type" value="mRNA"/>
</dbReference>